<sequence>MATAGGAAVSPVTMTTGGNSFPDHPFDSAGKTQGVKRKQDVKKRRRRSLGWM</sequence>
<comment type="caution">
    <text evidence="2">The sequence shown here is derived from an EMBL/GenBank/DDBJ whole genome shotgun (WGS) entry which is preliminary data.</text>
</comment>
<evidence type="ECO:0000313" key="2">
    <source>
        <dbReference type="EMBL" id="KAA8577478.1"/>
    </source>
</evidence>
<dbReference type="Proteomes" id="UP000327493">
    <property type="component" value="Unassembled WGS sequence"/>
</dbReference>
<dbReference type="AlphaFoldDB" id="A0A5J5C7B4"/>
<gene>
    <name evidence="2" type="ORF">FQN60_005285</name>
</gene>
<accession>A0A5J5C7B4</accession>
<dbReference type="EMBL" id="VOFY01002776">
    <property type="protein sequence ID" value="KAA8577478.1"/>
    <property type="molecule type" value="Genomic_DNA"/>
</dbReference>
<organism evidence="2 3">
    <name type="scientific">Etheostoma spectabile</name>
    <name type="common">orangethroat darter</name>
    <dbReference type="NCBI Taxonomy" id="54343"/>
    <lineage>
        <taxon>Eukaryota</taxon>
        <taxon>Metazoa</taxon>
        <taxon>Chordata</taxon>
        <taxon>Craniata</taxon>
        <taxon>Vertebrata</taxon>
        <taxon>Euteleostomi</taxon>
        <taxon>Actinopterygii</taxon>
        <taxon>Neopterygii</taxon>
        <taxon>Teleostei</taxon>
        <taxon>Neoteleostei</taxon>
        <taxon>Acanthomorphata</taxon>
        <taxon>Eupercaria</taxon>
        <taxon>Perciformes</taxon>
        <taxon>Percoidei</taxon>
        <taxon>Percidae</taxon>
        <taxon>Etheostomatinae</taxon>
        <taxon>Etheostoma</taxon>
    </lineage>
</organism>
<feature type="compositionally biased region" description="Basic residues" evidence="1">
    <location>
        <begin position="34"/>
        <end position="52"/>
    </location>
</feature>
<keyword evidence="3" id="KW-1185">Reference proteome</keyword>
<proteinExistence type="predicted"/>
<protein>
    <submittedName>
        <fullName evidence="2">Uncharacterized protein</fullName>
    </submittedName>
</protein>
<name>A0A5J5C7B4_9PERO</name>
<feature type="region of interest" description="Disordered" evidence="1">
    <location>
        <begin position="1"/>
        <end position="52"/>
    </location>
</feature>
<reference evidence="2 3" key="1">
    <citation type="submission" date="2019-08" db="EMBL/GenBank/DDBJ databases">
        <title>A chromosome-level genome assembly, high-density linkage maps, and genome scans reveal the genomic architecture of hybrid incompatibilities underlying speciation via character displacement in darters (Percidae: Etheostominae).</title>
        <authorList>
            <person name="Moran R.L."/>
            <person name="Catchen J.M."/>
            <person name="Fuller R.C."/>
        </authorList>
    </citation>
    <scope>NUCLEOTIDE SEQUENCE [LARGE SCALE GENOMIC DNA]</scope>
    <source>
        <strain evidence="2">EspeVRDwgs_2016</strain>
        <tissue evidence="2">Muscle</tissue>
    </source>
</reference>
<evidence type="ECO:0000256" key="1">
    <source>
        <dbReference type="SAM" id="MobiDB-lite"/>
    </source>
</evidence>
<evidence type="ECO:0000313" key="3">
    <source>
        <dbReference type="Proteomes" id="UP000327493"/>
    </source>
</evidence>